<keyword evidence="3" id="KW-1185">Reference proteome</keyword>
<proteinExistence type="inferred from homology"/>
<dbReference type="OrthoDB" id="4983at2759"/>
<dbReference type="InterPro" id="IPR002634">
    <property type="entry name" value="BolA"/>
</dbReference>
<dbReference type="InterPro" id="IPR036065">
    <property type="entry name" value="BolA-like_sf"/>
</dbReference>
<accession>A0A2P6TE94</accession>
<name>A0A2P6TE94_CHLSO</name>
<reference evidence="2 3" key="1">
    <citation type="journal article" date="2018" name="Plant J.">
        <title>Genome sequences of Chlorella sorokiniana UTEX 1602 and Micractinium conductrix SAG 241.80: implications to maltose excretion by a green alga.</title>
        <authorList>
            <person name="Arriola M.B."/>
            <person name="Velmurugan N."/>
            <person name="Zhang Y."/>
            <person name="Plunkett M.H."/>
            <person name="Hondzo H."/>
            <person name="Barney B.M."/>
        </authorList>
    </citation>
    <scope>NUCLEOTIDE SEQUENCE [LARGE SCALE GENOMIC DNA]</scope>
    <source>
        <strain evidence="3">UTEX 1602</strain>
    </source>
</reference>
<dbReference type="EMBL" id="LHPG02000021">
    <property type="protein sequence ID" value="PRW20958.1"/>
    <property type="molecule type" value="Genomic_DNA"/>
</dbReference>
<gene>
    <name evidence="2" type="ORF">C2E21_8555</name>
</gene>
<dbReference type="PANTHER" id="PTHR46230">
    <property type="match status" value="1"/>
</dbReference>
<evidence type="ECO:0000313" key="2">
    <source>
        <dbReference type="EMBL" id="PRW20958.1"/>
    </source>
</evidence>
<dbReference type="GO" id="GO:0016226">
    <property type="term" value="P:iron-sulfur cluster assembly"/>
    <property type="evidence" value="ECO:0007669"/>
    <property type="project" value="TreeGrafter"/>
</dbReference>
<dbReference type="AlphaFoldDB" id="A0A2P6TE94"/>
<dbReference type="PANTHER" id="PTHR46230:SF4">
    <property type="entry name" value="PROTEIN BOLA4, CHLOROPLASTIC_MITOCHONDRIAL"/>
    <property type="match status" value="1"/>
</dbReference>
<comment type="caution">
    <text evidence="2">The sequence shown here is derived from an EMBL/GenBank/DDBJ whole genome shotgun (WGS) entry which is preliminary data.</text>
</comment>
<comment type="similarity">
    <text evidence="1">Belongs to the BolA/IbaG family.</text>
</comment>
<evidence type="ECO:0000256" key="1">
    <source>
        <dbReference type="RuleBase" id="RU003860"/>
    </source>
</evidence>
<dbReference type="STRING" id="3076.A0A2P6TE94"/>
<dbReference type="Gene3D" id="3.10.20.90">
    <property type="entry name" value="Phosphatidylinositol 3-kinase Catalytic Subunit, Chain A, domain 1"/>
    <property type="match status" value="1"/>
</dbReference>
<dbReference type="Pfam" id="PF01722">
    <property type="entry name" value="BolA"/>
    <property type="match status" value="1"/>
</dbReference>
<protein>
    <submittedName>
        <fullName evidence="2">SufE chloroplastic</fullName>
    </submittedName>
</protein>
<dbReference type="Proteomes" id="UP000239899">
    <property type="component" value="Unassembled WGS sequence"/>
</dbReference>
<evidence type="ECO:0000313" key="3">
    <source>
        <dbReference type="Proteomes" id="UP000239899"/>
    </source>
</evidence>
<dbReference type="SUPFAM" id="SSF82657">
    <property type="entry name" value="BolA-like"/>
    <property type="match status" value="1"/>
</dbReference>
<organism evidence="2 3">
    <name type="scientific">Chlorella sorokiniana</name>
    <name type="common">Freshwater green alga</name>
    <dbReference type="NCBI Taxonomy" id="3076"/>
    <lineage>
        <taxon>Eukaryota</taxon>
        <taxon>Viridiplantae</taxon>
        <taxon>Chlorophyta</taxon>
        <taxon>core chlorophytes</taxon>
        <taxon>Trebouxiophyceae</taxon>
        <taxon>Chlorellales</taxon>
        <taxon>Chlorellaceae</taxon>
        <taxon>Chlorella clade</taxon>
        <taxon>Chlorella</taxon>
    </lineage>
</organism>
<sequence length="145" mass="15555">MAMLVSARVITAMRQCSQGATRAARWAAAGRPSLAAAAPAAAAAVRPGQLLAARASSSMDNNISSQLMDQMRGKIQAALNAEIVQVEDMQGDGRHVEIMVVSKEFEGKSAVNRQRMVYKAIWEELQETVHAVDAMVTRTPEEAGM</sequence>